<gene>
    <name evidence="1" type="ORF">LCGC14_2516490</name>
</gene>
<evidence type="ECO:0000313" key="1">
    <source>
        <dbReference type="EMBL" id="KKL14357.1"/>
    </source>
</evidence>
<sequence>MSYLTIQAAVQVLLQALSIFEDEDVTRGDYRPLDQVGQRFCVLTPGGFTRSGAATSYGEKKSSFWTVTVDLFVRHWGTGEEYDNLAADGQTIIDEMDKYDISLDGVTGVIYAAITGGEPPRTVYDEAGSAHWLMQRLTLEVHEKVDVAGGEYPGLWTVGSSAVGGSDYIEGLK</sequence>
<organism evidence="1">
    <name type="scientific">marine sediment metagenome</name>
    <dbReference type="NCBI Taxonomy" id="412755"/>
    <lineage>
        <taxon>unclassified sequences</taxon>
        <taxon>metagenomes</taxon>
        <taxon>ecological metagenomes</taxon>
    </lineage>
</organism>
<protein>
    <submittedName>
        <fullName evidence="1">Uncharacterized protein</fullName>
    </submittedName>
</protein>
<reference evidence="1" key="1">
    <citation type="journal article" date="2015" name="Nature">
        <title>Complex archaea that bridge the gap between prokaryotes and eukaryotes.</title>
        <authorList>
            <person name="Spang A."/>
            <person name="Saw J.H."/>
            <person name="Jorgensen S.L."/>
            <person name="Zaremba-Niedzwiedzka K."/>
            <person name="Martijn J."/>
            <person name="Lind A.E."/>
            <person name="van Eijk R."/>
            <person name="Schleper C."/>
            <person name="Guy L."/>
            <person name="Ettema T.J."/>
        </authorList>
    </citation>
    <scope>NUCLEOTIDE SEQUENCE</scope>
</reference>
<name>A0A0F9BKL4_9ZZZZ</name>
<comment type="caution">
    <text evidence="1">The sequence shown here is derived from an EMBL/GenBank/DDBJ whole genome shotgun (WGS) entry which is preliminary data.</text>
</comment>
<proteinExistence type="predicted"/>
<dbReference type="AlphaFoldDB" id="A0A0F9BKL4"/>
<accession>A0A0F9BKL4</accession>
<dbReference type="EMBL" id="LAZR01040491">
    <property type="protein sequence ID" value="KKL14357.1"/>
    <property type="molecule type" value="Genomic_DNA"/>
</dbReference>